<evidence type="ECO:0000259" key="11">
    <source>
        <dbReference type="Pfam" id="PF01406"/>
    </source>
</evidence>
<keyword evidence="7" id="KW-0067">ATP-binding</keyword>
<evidence type="ECO:0000313" key="12">
    <source>
        <dbReference type="EMBL" id="SJK85984.1"/>
    </source>
</evidence>
<accession>A0A1R4AAJ2</accession>
<dbReference type="GO" id="GO:0006423">
    <property type="term" value="P:cysteinyl-tRNA aminoacylation"/>
    <property type="evidence" value="ECO:0007669"/>
    <property type="project" value="InterPro"/>
</dbReference>
<dbReference type="SUPFAM" id="SSF52374">
    <property type="entry name" value="Nucleotidylyl transferase"/>
    <property type="match status" value="1"/>
</dbReference>
<name>A0A1R4AAJ2_BABMR</name>
<evidence type="ECO:0000256" key="7">
    <source>
        <dbReference type="ARBA" id="ARBA00022840"/>
    </source>
</evidence>
<dbReference type="GO" id="GO:0005737">
    <property type="term" value="C:cytoplasm"/>
    <property type="evidence" value="ECO:0007669"/>
    <property type="project" value="TreeGrafter"/>
</dbReference>
<dbReference type="KEGG" id="bmic:BMR1_02g02315"/>
<dbReference type="GeneID" id="24424249"/>
<keyword evidence="6" id="KW-0862">Zinc</keyword>
<dbReference type="HAMAP" id="MF_00041">
    <property type="entry name" value="Cys_tRNA_synth"/>
    <property type="match status" value="1"/>
</dbReference>
<dbReference type="RefSeq" id="XP_021338184.1">
    <property type="nucleotide sequence ID" value="XM_021481555.1"/>
</dbReference>
<evidence type="ECO:0000256" key="6">
    <source>
        <dbReference type="ARBA" id="ARBA00022833"/>
    </source>
</evidence>
<sequence length="657" mass="75952">MSLWTLFTLYNYRIAALVKRPFFIIHFPTHSATEHNKRRFKMTQSANSDIFDWSQPSTDGKHLTGLVINNSFTKSKVPFVPEKGNLVKWYSCGPTVYDHAHLGHARTYVTGDIIRRILEHLGYRVNFIMNITDVDDKIISRSSELGVDFSDFAKKWEMDFWNDMQILGVRQPNCITRVSEFIPDIIRFIEKIIERGYAYQSKGSVYFDITSFSSKHNYARMEHSSVQIKEMTLEGEESFGEVFEKKNPIDFALWKQAKEGEPFWDSPWGKGRPGWHIECSVMASHLLGDKIDIHSGGIDLRFPHHDNEVAQSEAYFDKYPWINYFLHFGHLHIQGSKMSKSLKNFITIKEFLNIYTPRQMRLLFLMCKWDSAMNYTKGPDGMQHILALDSNFSNFFPLLKSILKRTAHTNGTYQSAVMNQGNRERWDEADMELNKEHITAIDAVEAALRDNFDTPNVIHSLQRLISVTNSYITTNYAKHKKPILSEILYTVTRYLQMLGLEYNTQAVDKDTEGLIDRIINFRAKIRHAAKVGLKGDSLIACREILSLCDDLRDVDMPSIGFIMEDLPDGTGLIKKIEYNTSNDTEKNSTLDQFNKLSINKDSIEPKDYFRMLYPGKFGSFDESHIPVTYSSGEKVSKSERKSLEKLMAKHLKKYGMH</sequence>
<dbReference type="InterPro" id="IPR015803">
    <property type="entry name" value="Cys-tRNA-ligase"/>
</dbReference>
<dbReference type="Proteomes" id="UP000002899">
    <property type="component" value="Chromosome II"/>
</dbReference>
<dbReference type="GO" id="GO:0004817">
    <property type="term" value="F:cysteine-tRNA ligase activity"/>
    <property type="evidence" value="ECO:0007669"/>
    <property type="project" value="UniProtKB-EC"/>
</dbReference>
<protein>
    <recommendedName>
        <fullName evidence="2">cysteine--tRNA ligase</fullName>
        <ecNumber evidence="2">6.1.1.16</ecNumber>
    </recommendedName>
    <alternativeName>
        <fullName evidence="10">Cysteinyl-tRNA synthetase</fullName>
    </alternativeName>
</protein>
<feature type="domain" description="tRNA synthetases class I catalytic" evidence="11">
    <location>
        <begin position="80"/>
        <end position="377"/>
    </location>
</feature>
<dbReference type="InterPro" id="IPR032678">
    <property type="entry name" value="tRNA-synt_1_cat_dom"/>
</dbReference>
<organism evidence="12 13">
    <name type="scientific">Babesia microti (strain RI)</name>
    <dbReference type="NCBI Taxonomy" id="1133968"/>
    <lineage>
        <taxon>Eukaryota</taxon>
        <taxon>Sar</taxon>
        <taxon>Alveolata</taxon>
        <taxon>Apicomplexa</taxon>
        <taxon>Aconoidasida</taxon>
        <taxon>Piroplasmida</taxon>
        <taxon>Babesiidae</taxon>
        <taxon>Babesia</taxon>
    </lineage>
</organism>
<reference evidence="12 13" key="3">
    <citation type="journal article" date="2016" name="Sci. Rep.">
        <title>Genome-wide diversity and gene expression profiling of Babesia microti isolates identify polymorphic genes that mediate host-pathogen interactions.</title>
        <authorList>
            <person name="Silva J.C."/>
            <person name="Cornillot E."/>
            <person name="McCracken C."/>
            <person name="Usmani-Brown S."/>
            <person name="Dwivedi A."/>
            <person name="Ifeonu O.O."/>
            <person name="Crabtree J."/>
            <person name="Gotia H.T."/>
            <person name="Virji A.Z."/>
            <person name="Reynes C."/>
            <person name="Colinge J."/>
            <person name="Kumar V."/>
            <person name="Lawres L."/>
            <person name="Pazzi J.E."/>
            <person name="Pablo J.V."/>
            <person name="Hung C."/>
            <person name="Brancato J."/>
            <person name="Kumari P."/>
            <person name="Orvis J."/>
            <person name="Tretina K."/>
            <person name="Chibucos M."/>
            <person name="Ott S."/>
            <person name="Sadzewicz L."/>
            <person name="Sengamalay N."/>
            <person name="Shetty A.C."/>
            <person name="Su Q."/>
            <person name="Tallon L."/>
            <person name="Fraser C.M."/>
            <person name="Frutos R."/>
            <person name="Molina D.M."/>
            <person name="Krause P.J."/>
            <person name="Ben Mamoun C."/>
        </authorList>
    </citation>
    <scope>NUCLEOTIDE SEQUENCE [LARGE SCALE GENOMIC DNA]</scope>
    <source>
        <strain evidence="12 13">RI</strain>
    </source>
</reference>
<dbReference type="GO" id="GO:0046872">
    <property type="term" value="F:metal ion binding"/>
    <property type="evidence" value="ECO:0007669"/>
    <property type="project" value="UniProtKB-KW"/>
</dbReference>
<gene>
    <name evidence="12" type="ORF">BMR1_02g02315</name>
</gene>
<dbReference type="Gene3D" id="1.20.120.1910">
    <property type="entry name" value="Cysteine-tRNA ligase, C-terminal anti-codon recognition domain"/>
    <property type="match status" value="1"/>
</dbReference>
<evidence type="ECO:0000256" key="8">
    <source>
        <dbReference type="ARBA" id="ARBA00022917"/>
    </source>
</evidence>
<dbReference type="OrthoDB" id="438179at2759"/>
<evidence type="ECO:0000256" key="2">
    <source>
        <dbReference type="ARBA" id="ARBA00012832"/>
    </source>
</evidence>
<evidence type="ECO:0000256" key="5">
    <source>
        <dbReference type="ARBA" id="ARBA00022741"/>
    </source>
</evidence>
<dbReference type="Gene3D" id="3.40.50.620">
    <property type="entry name" value="HUPs"/>
    <property type="match status" value="1"/>
</dbReference>
<evidence type="ECO:0000256" key="4">
    <source>
        <dbReference type="ARBA" id="ARBA00022723"/>
    </source>
</evidence>
<dbReference type="NCBIfam" id="TIGR00435">
    <property type="entry name" value="cysS"/>
    <property type="match status" value="1"/>
</dbReference>
<evidence type="ECO:0000256" key="9">
    <source>
        <dbReference type="ARBA" id="ARBA00023146"/>
    </source>
</evidence>
<dbReference type="GO" id="GO:0005524">
    <property type="term" value="F:ATP binding"/>
    <property type="evidence" value="ECO:0007669"/>
    <property type="project" value="UniProtKB-KW"/>
</dbReference>
<dbReference type="InterPro" id="IPR009080">
    <property type="entry name" value="tRNAsynth_Ia_anticodon-bd"/>
</dbReference>
<dbReference type="CDD" id="cd00672">
    <property type="entry name" value="CysRS_core"/>
    <property type="match status" value="1"/>
</dbReference>
<keyword evidence="9" id="KW-0030">Aminoacyl-tRNA synthetase</keyword>
<dbReference type="AlphaFoldDB" id="A0A1R4AAJ2"/>
<dbReference type="InterPro" id="IPR014729">
    <property type="entry name" value="Rossmann-like_a/b/a_fold"/>
</dbReference>
<dbReference type="InterPro" id="IPR024909">
    <property type="entry name" value="Cys-tRNA/MSH_ligase"/>
</dbReference>
<evidence type="ECO:0000256" key="10">
    <source>
        <dbReference type="ARBA" id="ARBA00031499"/>
    </source>
</evidence>
<reference evidence="12 13" key="1">
    <citation type="journal article" date="2012" name="Nucleic Acids Res.">
        <title>Sequencing of the smallest Apicomplexan genome from the human pathogen Babesia microti.</title>
        <authorList>
            <person name="Cornillot E."/>
            <person name="Hadj-Kaddour K."/>
            <person name="Dassouli A."/>
            <person name="Noel B."/>
            <person name="Ranwez V."/>
            <person name="Vacherie B."/>
            <person name="Augagneur Y."/>
            <person name="Bres V."/>
            <person name="Duclos A."/>
            <person name="Randazzo S."/>
            <person name="Carcy B."/>
            <person name="Debierre-Grockiego F."/>
            <person name="Delbecq S."/>
            <person name="Moubri-Menage K."/>
            <person name="Shams-Eldin H."/>
            <person name="Usmani-Brown S."/>
            <person name="Bringaud F."/>
            <person name="Wincker P."/>
            <person name="Vivares C.P."/>
            <person name="Schwarz R.T."/>
            <person name="Schetters T.P."/>
            <person name="Krause P.J."/>
            <person name="Gorenflot A."/>
            <person name="Berry V."/>
            <person name="Barbe V."/>
            <person name="Ben Mamoun C."/>
        </authorList>
    </citation>
    <scope>NUCLEOTIDE SEQUENCE [LARGE SCALE GENOMIC DNA]</scope>
    <source>
        <strain evidence="12 13">RI</strain>
    </source>
</reference>
<evidence type="ECO:0000313" key="13">
    <source>
        <dbReference type="Proteomes" id="UP000002899"/>
    </source>
</evidence>
<keyword evidence="3 12" id="KW-0436">Ligase</keyword>
<dbReference type="EC" id="6.1.1.16" evidence="2"/>
<dbReference type="PANTHER" id="PTHR10890:SF3">
    <property type="entry name" value="CYSTEINE--TRNA LIGASE, CYTOPLASMIC"/>
    <property type="match status" value="1"/>
</dbReference>
<proteinExistence type="inferred from homology"/>
<reference evidence="12 13" key="2">
    <citation type="journal article" date="2013" name="PLoS ONE">
        <title>Whole genome mapping and re-organization of the nuclear and mitochondrial genomes of Babesia microti isolates.</title>
        <authorList>
            <person name="Cornillot E."/>
            <person name="Dassouli A."/>
            <person name="Garg A."/>
            <person name="Pachikara N."/>
            <person name="Randazzo S."/>
            <person name="Depoix D."/>
            <person name="Carcy B."/>
            <person name="Delbecq S."/>
            <person name="Frutos R."/>
            <person name="Silva J.C."/>
            <person name="Sutton R."/>
            <person name="Krause P.J."/>
            <person name="Mamoun C.B."/>
        </authorList>
    </citation>
    <scope>NUCLEOTIDE SEQUENCE [LARGE SCALE GENOMIC DNA]</scope>
    <source>
        <strain evidence="12 13">RI</strain>
    </source>
</reference>
<keyword evidence="8" id="KW-0648">Protein biosynthesis</keyword>
<evidence type="ECO:0000256" key="1">
    <source>
        <dbReference type="ARBA" id="ARBA00001947"/>
    </source>
</evidence>
<keyword evidence="13" id="KW-1185">Reference proteome</keyword>
<dbReference type="Pfam" id="PF01406">
    <property type="entry name" value="tRNA-synt_1e"/>
    <property type="match status" value="1"/>
</dbReference>
<comment type="cofactor">
    <cofactor evidence="1">
        <name>Zn(2+)</name>
        <dbReference type="ChEBI" id="CHEBI:29105"/>
    </cofactor>
</comment>
<dbReference type="PRINTS" id="PR00983">
    <property type="entry name" value="TRNASYNTHCYS"/>
</dbReference>
<keyword evidence="5" id="KW-0547">Nucleotide-binding</keyword>
<dbReference type="PANTHER" id="PTHR10890">
    <property type="entry name" value="CYSTEINYL-TRNA SYNTHETASE"/>
    <property type="match status" value="1"/>
</dbReference>
<dbReference type="EMBL" id="FO082872">
    <property type="protein sequence ID" value="SJK85984.1"/>
    <property type="molecule type" value="Genomic_DNA"/>
</dbReference>
<dbReference type="FunFam" id="3.40.50.620:FF:000027">
    <property type="entry name" value="Cysteine--tRNA ligase, cytoplasmic"/>
    <property type="match status" value="1"/>
</dbReference>
<keyword evidence="4" id="KW-0479">Metal-binding</keyword>
<evidence type="ECO:0000256" key="3">
    <source>
        <dbReference type="ARBA" id="ARBA00022598"/>
    </source>
</evidence>
<dbReference type="SUPFAM" id="SSF47323">
    <property type="entry name" value="Anticodon-binding domain of a subclass of class I aminoacyl-tRNA synthetases"/>
    <property type="match status" value="1"/>
</dbReference>
<dbReference type="VEuPathDB" id="PiroplasmaDB:BMR1_02g02315"/>